<feature type="domain" description="Piwi" evidence="1">
    <location>
        <begin position="211"/>
        <end position="313"/>
    </location>
</feature>
<dbReference type="EMBL" id="NESQ01000106">
    <property type="protein sequence ID" value="PUU78805.1"/>
    <property type="molecule type" value="Genomic_DNA"/>
</dbReference>
<dbReference type="SUPFAM" id="SSF53098">
    <property type="entry name" value="Ribonuclease H-like"/>
    <property type="match status" value="1"/>
</dbReference>
<accession>A0A2T6ZTK4</accession>
<dbReference type="Pfam" id="PF02171">
    <property type="entry name" value="Piwi"/>
    <property type="match status" value="1"/>
</dbReference>
<dbReference type="PANTHER" id="PTHR22891">
    <property type="entry name" value="EUKARYOTIC TRANSLATION INITIATION FACTOR 2C"/>
    <property type="match status" value="1"/>
</dbReference>
<dbReference type="InterPro" id="IPR032473">
    <property type="entry name" value="Argonaute_Mid_dom"/>
</dbReference>
<dbReference type="AlphaFoldDB" id="A0A2T6ZTK4"/>
<dbReference type="STRING" id="42251.A0A2T6ZTK4"/>
<sequence>MAQRWQEILQGVETAVFMKFAAAPAFARRGQIDASLEEVGWRCVGSLEELVFGQGTENSDPKNGRWNLRGKRFYKPTTLNGYGLLYVPGGHVMRVDQRGIDTFTKTYGQQFPCYGVLSNPRCSSLWAMANPQGDFEPQIHELTSKLQTSNGVRPNLIIFILPNAAVKPYCTIKKICDTTFGIASQCIVLEKCFNPKGQLQYSGNIALKQPEMIMGCDASHPSLWQPRMYLPPPTFTAISASYDRRCAKYSAVTSGQDAGQEIIQDFGAMTQELLKRFQEQAKRDPAAIVYFRDGLSESEFDKVVRYELSELKKVTKAKVLLYWFIKGELSKSPKPGDVEKMIQNAAKNQSLKLGAEQAQATSKVTKAKTVVKTV</sequence>
<dbReference type="Pfam" id="PF16487">
    <property type="entry name" value="ArgoMid"/>
    <property type="match status" value="1"/>
</dbReference>
<proteinExistence type="predicted"/>
<dbReference type="Gene3D" id="3.30.420.10">
    <property type="entry name" value="Ribonuclease H-like superfamily/Ribonuclease H"/>
    <property type="match status" value="1"/>
</dbReference>
<comment type="caution">
    <text evidence="2">The sequence shown here is derived from an EMBL/GenBank/DDBJ whole genome shotgun (WGS) entry which is preliminary data.</text>
</comment>
<evidence type="ECO:0000313" key="3">
    <source>
        <dbReference type="Proteomes" id="UP000244722"/>
    </source>
</evidence>
<evidence type="ECO:0000313" key="2">
    <source>
        <dbReference type="EMBL" id="PUU78805.1"/>
    </source>
</evidence>
<gene>
    <name evidence="2" type="ORF">B9Z19DRAFT_1126059</name>
</gene>
<dbReference type="InterPro" id="IPR036397">
    <property type="entry name" value="RNaseH_sf"/>
</dbReference>
<keyword evidence="3" id="KW-1185">Reference proteome</keyword>
<dbReference type="InterPro" id="IPR003165">
    <property type="entry name" value="Piwi"/>
</dbReference>
<organism evidence="2 3">
    <name type="scientific">Tuber borchii</name>
    <name type="common">White truffle</name>
    <dbReference type="NCBI Taxonomy" id="42251"/>
    <lineage>
        <taxon>Eukaryota</taxon>
        <taxon>Fungi</taxon>
        <taxon>Dikarya</taxon>
        <taxon>Ascomycota</taxon>
        <taxon>Pezizomycotina</taxon>
        <taxon>Pezizomycetes</taxon>
        <taxon>Pezizales</taxon>
        <taxon>Tuberaceae</taxon>
        <taxon>Tuber</taxon>
    </lineage>
</organism>
<dbReference type="GO" id="GO:0003676">
    <property type="term" value="F:nucleic acid binding"/>
    <property type="evidence" value="ECO:0007669"/>
    <property type="project" value="InterPro"/>
</dbReference>
<dbReference type="Proteomes" id="UP000244722">
    <property type="component" value="Unassembled WGS sequence"/>
</dbReference>
<dbReference type="Gene3D" id="3.40.50.2300">
    <property type="match status" value="1"/>
</dbReference>
<dbReference type="SMART" id="SM00950">
    <property type="entry name" value="Piwi"/>
    <property type="match status" value="1"/>
</dbReference>
<dbReference type="OrthoDB" id="10252740at2759"/>
<evidence type="ECO:0000259" key="1">
    <source>
        <dbReference type="PROSITE" id="PS50822"/>
    </source>
</evidence>
<reference evidence="2 3" key="1">
    <citation type="submission" date="2017-04" db="EMBL/GenBank/DDBJ databases">
        <title>Draft genome sequence of Tuber borchii Vittad., a whitish edible truffle.</title>
        <authorList>
            <consortium name="DOE Joint Genome Institute"/>
            <person name="Murat C."/>
            <person name="Kuo A."/>
            <person name="Barry K.W."/>
            <person name="Clum A."/>
            <person name="Dockter R.B."/>
            <person name="Fauchery L."/>
            <person name="Iotti M."/>
            <person name="Kohler A."/>
            <person name="Labutti K."/>
            <person name="Lindquist E.A."/>
            <person name="Lipzen A."/>
            <person name="Ohm R.A."/>
            <person name="Wang M."/>
            <person name="Grigoriev I.V."/>
            <person name="Zambonelli A."/>
            <person name="Martin F.M."/>
        </authorList>
    </citation>
    <scope>NUCLEOTIDE SEQUENCE [LARGE SCALE GENOMIC DNA]</scope>
    <source>
        <strain evidence="2 3">Tbo3840</strain>
    </source>
</reference>
<dbReference type="InterPro" id="IPR012337">
    <property type="entry name" value="RNaseH-like_sf"/>
</dbReference>
<protein>
    <submittedName>
        <fullName evidence="2">Ribonuclease H-like domain-containing protein</fullName>
    </submittedName>
</protein>
<name>A0A2T6ZTK4_TUBBO</name>
<dbReference type="PROSITE" id="PS50822">
    <property type="entry name" value="PIWI"/>
    <property type="match status" value="1"/>
</dbReference>